<feature type="compositionally biased region" description="Polar residues" evidence="1">
    <location>
        <begin position="135"/>
        <end position="164"/>
    </location>
</feature>
<feature type="region of interest" description="Disordered" evidence="1">
    <location>
        <begin position="135"/>
        <end position="172"/>
    </location>
</feature>
<proteinExistence type="predicted"/>
<dbReference type="EMBL" id="KE345646">
    <property type="protein sequence ID" value="EXC10722.1"/>
    <property type="molecule type" value="Genomic_DNA"/>
</dbReference>
<evidence type="ECO:0008006" key="4">
    <source>
        <dbReference type="Google" id="ProtNLM"/>
    </source>
</evidence>
<dbReference type="SUPFAM" id="SSF50249">
    <property type="entry name" value="Nucleic acid-binding proteins"/>
    <property type="match status" value="1"/>
</dbReference>
<dbReference type="AlphaFoldDB" id="W9S2G1"/>
<accession>W9S2G1</accession>
<evidence type="ECO:0000313" key="3">
    <source>
        <dbReference type="Proteomes" id="UP000030645"/>
    </source>
</evidence>
<dbReference type="InterPro" id="IPR012340">
    <property type="entry name" value="NA-bd_OB-fold"/>
</dbReference>
<keyword evidence="3" id="KW-1185">Reference proteome</keyword>
<name>W9S2G1_9ROSA</name>
<dbReference type="Gene3D" id="2.40.50.140">
    <property type="entry name" value="Nucleic acid-binding proteins"/>
    <property type="match status" value="1"/>
</dbReference>
<evidence type="ECO:0000256" key="1">
    <source>
        <dbReference type="SAM" id="MobiDB-lite"/>
    </source>
</evidence>
<dbReference type="Proteomes" id="UP000030645">
    <property type="component" value="Unassembled WGS sequence"/>
</dbReference>
<reference evidence="3" key="1">
    <citation type="submission" date="2013-01" db="EMBL/GenBank/DDBJ databases">
        <title>Draft Genome Sequence of a Mulberry Tree, Morus notabilis C.K. Schneid.</title>
        <authorList>
            <person name="He N."/>
            <person name="Zhao S."/>
        </authorList>
    </citation>
    <scope>NUCLEOTIDE SEQUENCE</scope>
</reference>
<protein>
    <recommendedName>
        <fullName evidence="4">Replication factor A C-terminal domain-containing protein</fullName>
    </recommendedName>
</protein>
<sequence length="172" mass="19544">MGELFNETVVRSMTEPIVIAFTAMAAKQYQDLETPETRRIKQRYKINIQIEDNTGRTDVVMFGKTVQSLINKACSTLTYDEGYTDRYMIPPILEEIRGISKIFVIQFRTRGALIDKVISKTFNDEQPQLYLPPITTASSKQTSSVSKPIQSVSIPHESTSFASSSKKRKQLR</sequence>
<gene>
    <name evidence="2" type="ORF">L484_025306</name>
</gene>
<evidence type="ECO:0000313" key="2">
    <source>
        <dbReference type="EMBL" id="EXC10722.1"/>
    </source>
</evidence>
<organism evidence="2 3">
    <name type="scientific">Morus notabilis</name>
    <dbReference type="NCBI Taxonomy" id="981085"/>
    <lineage>
        <taxon>Eukaryota</taxon>
        <taxon>Viridiplantae</taxon>
        <taxon>Streptophyta</taxon>
        <taxon>Embryophyta</taxon>
        <taxon>Tracheophyta</taxon>
        <taxon>Spermatophyta</taxon>
        <taxon>Magnoliopsida</taxon>
        <taxon>eudicotyledons</taxon>
        <taxon>Gunneridae</taxon>
        <taxon>Pentapetalae</taxon>
        <taxon>rosids</taxon>
        <taxon>fabids</taxon>
        <taxon>Rosales</taxon>
        <taxon>Moraceae</taxon>
        <taxon>Moreae</taxon>
        <taxon>Morus</taxon>
    </lineage>
</organism>